<protein>
    <submittedName>
        <fullName evidence="3">Uncharacterized protein</fullName>
    </submittedName>
</protein>
<feature type="compositionally biased region" description="Basic and acidic residues" evidence="1">
    <location>
        <begin position="409"/>
        <end position="422"/>
    </location>
</feature>
<dbReference type="STRING" id="1196081.A0A364L401"/>
<sequence length="737" mass="82954">MESLQSGYKPNLVMIFACLGEIHAERHHRTKRKLDLDEAIWATKLALSISSADHPLTAILLGNLANELWRRYRSSGCEDDLQQALDYGFRALESVSQESSHQAAVLGTLGAIRASLYNCRGDFRDLQEAISITQKSIDIATRCAGTTPMISFNNLGAYLWTQYCLASQGDDMDNSVVSFAKALECATNETVDRVTCLINSAHVLTQRYHRTGQLQDLGCALENAKEAMRLDPQNNDLATLLKCLDRFLDRRRESTSSLHWFQSRGHANTNRKLWTPLILLGVFIFIVTMYAYHLRTEILLSIVAFPIGIIYHWMASARPTTAQEEKSTQDYYTPILSMRGLLNSRGRSHQYTPKLLAVPLMPVPFASSLRDIHAPDFSAYASSLYHQRRQSLQSVKSERKVRSRSPAGYRRDGDERVFEGRHSGHRRASSSRIHQGTPTMGNVTPSGFVSPRSQNNSSPSTLRNVRPQVEIELSRNVMGLSRRQGEAYVRDSNMQRSVGTDSGYGSSSARHERARDVEHNDENHGILLSDEQHHDSNASHSSAKPVEHVSSPLIPSQKLWAALASQYSEHRIWEEGVSSPEEEEKEQISLIRQGHTNLKMEKNSGLAMGNVTSTRAEVVGYDNSREPQSQHQYLYHEEFSMMDRADGVQSQISSQKEEVQVVSMPEVAQNTVSAEAFVRNIELRVHAPLTSIDENMVRSQVPRIVEVQDEDPEIEAEDFNIDLVDQLAREYLESSTL</sequence>
<keyword evidence="4" id="KW-1185">Reference proteome</keyword>
<dbReference type="EMBL" id="MIKG01000012">
    <property type="protein sequence ID" value="RAO70540.1"/>
    <property type="molecule type" value="Genomic_DNA"/>
</dbReference>
<dbReference type="GeneID" id="63795768"/>
<feature type="region of interest" description="Disordered" evidence="1">
    <location>
        <begin position="489"/>
        <end position="518"/>
    </location>
</feature>
<keyword evidence="2" id="KW-0812">Transmembrane</keyword>
<reference evidence="3 4" key="1">
    <citation type="journal article" date="2017" name="Biotechnol. Biofuels">
        <title>Differential beta-glucosidase expression as a function of carbon source availability in Talaromyces amestolkiae: a genomic and proteomic approach.</title>
        <authorList>
            <person name="de Eugenio L.I."/>
            <person name="Mendez-Liter J.A."/>
            <person name="Nieto-Dominguez M."/>
            <person name="Alonso L."/>
            <person name="Gil-Munoz J."/>
            <person name="Barriuso J."/>
            <person name="Prieto A."/>
            <person name="Martinez M.J."/>
        </authorList>
    </citation>
    <scope>NUCLEOTIDE SEQUENCE [LARGE SCALE GENOMIC DNA]</scope>
    <source>
        <strain evidence="3 4">CIB</strain>
    </source>
</reference>
<evidence type="ECO:0000256" key="1">
    <source>
        <dbReference type="SAM" id="MobiDB-lite"/>
    </source>
</evidence>
<organism evidence="3 4">
    <name type="scientific">Talaromyces amestolkiae</name>
    <dbReference type="NCBI Taxonomy" id="1196081"/>
    <lineage>
        <taxon>Eukaryota</taxon>
        <taxon>Fungi</taxon>
        <taxon>Dikarya</taxon>
        <taxon>Ascomycota</taxon>
        <taxon>Pezizomycotina</taxon>
        <taxon>Eurotiomycetes</taxon>
        <taxon>Eurotiomycetidae</taxon>
        <taxon>Eurotiales</taxon>
        <taxon>Trichocomaceae</taxon>
        <taxon>Talaromyces</taxon>
        <taxon>Talaromyces sect. Talaromyces</taxon>
    </lineage>
</organism>
<comment type="caution">
    <text evidence="3">The sequence shown here is derived from an EMBL/GenBank/DDBJ whole genome shotgun (WGS) entry which is preliminary data.</text>
</comment>
<evidence type="ECO:0000256" key="2">
    <source>
        <dbReference type="SAM" id="Phobius"/>
    </source>
</evidence>
<gene>
    <name evidence="3" type="ORF">BHQ10_006552</name>
</gene>
<keyword evidence="2" id="KW-0472">Membrane</keyword>
<dbReference type="Gene3D" id="1.25.40.10">
    <property type="entry name" value="Tetratricopeptide repeat domain"/>
    <property type="match status" value="1"/>
</dbReference>
<keyword evidence="2" id="KW-1133">Transmembrane helix</keyword>
<proteinExistence type="predicted"/>
<dbReference type="Proteomes" id="UP000249363">
    <property type="component" value="Unassembled WGS sequence"/>
</dbReference>
<feature type="transmembrane region" description="Helical" evidence="2">
    <location>
        <begin position="273"/>
        <end position="292"/>
    </location>
</feature>
<evidence type="ECO:0000313" key="3">
    <source>
        <dbReference type="EMBL" id="RAO70540.1"/>
    </source>
</evidence>
<dbReference type="InterPro" id="IPR011990">
    <property type="entry name" value="TPR-like_helical_dom_sf"/>
</dbReference>
<evidence type="ECO:0000313" key="4">
    <source>
        <dbReference type="Proteomes" id="UP000249363"/>
    </source>
</evidence>
<feature type="compositionally biased region" description="Basic and acidic residues" evidence="1">
    <location>
        <begin position="509"/>
        <end position="518"/>
    </location>
</feature>
<feature type="region of interest" description="Disordered" evidence="1">
    <location>
        <begin position="391"/>
        <end position="464"/>
    </location>
</feature>
<accession>A0A364L401</accession>
<feature type="transmembrane region" description="Helical" evidence="2">
    <location>
        <begin position="298"/>
        <end position="315"/>
    </location>
</feature>
<feature type="compositionally biased region" description="Polar residues" evidence="1">
    <location>
        <begin position="492"/>
        <end position="508"/>
    </location>
</feature>
<dbReference type="OrthoDB" id="9991317at2759"/>
<dbReference type="AlphaFoldDB" id="A0A364L401"/>
<feature type="compositionally biased region" description="Polar residues" evidence="1">
    <location>
        <begin position="433"/>
        <end position="463"/>
    </location>
</feature>
<dbReference type="RefSeq" id="XP_040735056.1">
    <property type="nucleotide sequence ID" value="XM_040879151.1"/>
</dbReference>
<name>A0A364L401_TALAM</name>